<evidence type="ECO:0000259" key="8">
    <source>
        <dbReference type="PROSITE" id="PS51211"/>
    </source>
</evidence>
<dbReference type="SUPFAM" id="SSF56968">
    <property type="entry name" value="Lipovitellin-phosvitin complex, beta-sheet shell regions"/>
    <property type="match status" value="3"/>
</dbReference>
<dbReference type="PANTHER" id="PTHR23345">
    <property type="entry name" value="VITELLOGENIN-RELATED"/>
    <property type="match status" value="1"/>
</dbReference>
<feature type="disulfide bond" evidence="6">
    <location>
        <begin position="204"/>
        <end position="207"/>
    </location>
</feature>
<dbReference type="Pfam" id="PF09175">
    <property type="entry name" value="Vit_b-sht_shell"/>
    <property type="match status" value="1"/>
</dbReference>
<keyword evidence="4 6" id="KW-1015">Disulfide bond</keyword>
<gene>
    <name evidence="10" type="ORF">UY3_12582</name>
</gene>
<dbReference type="InterPro" id="IPR015817">
    <property type="entry name" value="Vitellinogen_open_b-sht_sub1"/>
</dbReference>
<feature type="signal peptide" evidence="7">
    <location>
        <begin position="1"/>
        <end position="15"/>
    </location>
</feature>
<evidence type="ECO:0000256" key="4">
    <source>
        <dbReference type="ARBA" id="ARBA00023157"/>
    </source>
</evidence>
<dbReference type="InterPro" id="IPR011030">
    <property type="entry name" value="Lipovitellin_superhlx_dom"/>
</dbReference>
<dbReference type="Proteomes" id="UP000031443">
    <property type="component" value="Unassembled WGS sequence"/>
</dbReference>
<dbReference type="GO" id="GO:0032355">
    <property type="term" value="P:response to estradiol"/>
    <property type="evidence" value="ECO:0007669"/>
    <property type="project" value="TreeGrafter"/>
</dbReference>
<dbReference type="Pfam" id="PF01347">
    <property type="entry name" value="Vitellogenin_N"/>
    <property type="match status" value="1"/>
</dbReference>
<feature type="domain" description="Vitellogenin" evidence="8">
    <location>
        <begin position="24"/>
        <end position="617"/>
    </location>
</feature>
<protein>
    <submittedName>
        <fullName evidence="10">Vitellogenin-1</fullName>
    </submittedName>
</protein>
<dbReference type="FunFam" id="2.30.230.10:FF:000002">
    <property type="entry name" value="Vitellogenin 7"/>
    <property type="match status" value="1"/>
</dbReference>
<evidence type="ECO:0000313" key="11">
    <source>
        <dbReference type="Proteomes" id="UP000031443"/>
    </source>
</evidence>
<dbReference type="InterPro" id="IPR015816">
    <property type="entry name" value="Vitellinogen_b-sht_N"/>
</dbReference>
<proteinExistence type="predicted"/>
<evidence type="ECO:0000313" key="10">
    <source>
        <dbReference type="EMBL" id="EMP30297.1"/>
    </source>
</evidence>
<dbReference type="PROSITE" id="PS51211">
    <property type="entry name" value="VITELLOGENIN"/>
    <property type="match status" value="1"/>
</dbReference>
<dbReference type="InterPro" id="IPR001846">
    <property type="entry name" value="VWF_type-D"/>
</dbReference>
<dbReference type="SUPFAM" id="SSF48431">
    <property type="entry name" value="Lipovitellin-phosvitin complex, superhelical domain"/>
    <property type="match status" value="1"/>
</dbReference>
<dbReference type="Gene3D" id="2.30.230.10">
    <property type="entry name" value="Lipovitellin, beta-sheet shell regions, chain A"/>
    <property type="match status" value="1"/>
</dbReference>
<dbReference type="STRING" id="8469.M7BQ85"/>
<evidence type="ECO:0000259" key="9">
    <source>
        <dbReference type="PROSITE" id="PS51233"/>
    </source>
</evidence>
<dbReference type="Gene3D" id="2.20.50.20">
    <property type="entry name" value="Lipovitellin. Chain A, domain 3"/>
    <property type="match status" value="2"/>
</dbReference>
<comment type="caution">
    <text evidence="6">Lacks conserved residue(s) required for the propagation of feature annotation.</text>
</comment>
<dbReference type="Gene3D" id="2.20.90.10">
    <property type="entry name" value="Vitellinogen, beta-sheet shell domain"/>
    <property type="match status" value="1"/>
</dbReference>
<reference evidence="11" key="1">
    <citation type="journal article" date="2013" name="Nat. Genet.">
        <title>The draft genomes of soft-shell turtle and green sea turtle yield insights into the development and evolution of the turtle-specific body plan.</title>
        <authorList>
            <person name="Wang Z."/>
            <person name="Pascual-Anaya J."/>
            <person name="Zadissa A."/>
            <person name="Li W."/>
            <person name="Niimura Y."/>
            <person name="Huang Z."/>
            <person name="Li C."/>
            <person name="White S."/>
            <person name="Xiong Z."/>
            <person name="Fang D."/>
            <person name="Wang B."/>
            <person name="Ming Y."/>
            <person name="Chen Y."/>
            <person name="Zheng Y."/>
            <person name="Kuraku S."/>
            <person name="Pignatelli M."/>
            <person name="Herrero J."/>
            <person name="Beal K."/>
            <person name="Nozawa M."/>
            <person name="Li Q."/>
            <person name="Wang J."/>
            <person name="Zhang H."/>
            <person name="Yu L."/>
            <person name="Shigenobu S."/>
            <person name="Wang J."/>
            <person name="Liu J."/>
            <person name="Flicek P."/>
            <person name="Searle S."/>
            <person name="Wang J."/>
            <person name="Kuratani S."/>
            <person name="Yin Y."/>
            <person name="Aken B."/>
            <person name="Zhang G."/>
            <person name="Irie N."/>
        </authorList>
    </citation>
    <scope>NUCLEOTIDE SEQUENCE [LARGE SCALE GENOMIC DNA]</scope>
</reference>
<evidence type="ECO:0000256" key="3">
    <source>
        <dbReference type="ARBA" id="ARBA00022761"/>
    </source>
</evidence>
<dbReference type="GO" id="GO:0045735">
    <property type="term" value="F:nutrient reservoir activity"/>
    <property type="evidence" value="ECO:0007669"/>
    <property type="project" value="UniProtKB-KW"/>
</dbReference>
<keyword evidence="2 7" id="KW-0732">Signal</keyword>
<keyword evidence="5" id="KW-0325">Glycoprotein</keyword>
<feature type="disulfide bond" evidence="6">
    <location>
        <begin position="162"/>
        <end position="188"/>
    </location>
</feature>
<dbReference type="eggNOG" id="KOG4338">
    <property type="taxonomic scope" value="Eukaryota"/>
</dbReference>
<dbReference type="InterPro" id="IPR015255">
    <property type="entry name" value="Vitellinogen_open_b-sht"/>
</dbReference>
<dbReference type="SMART" id="SM00638">
    <property type="entry name" value="LPD_N"/>
    <property type="match status" value="1"/>
</dbReference>
<dbReference type="PROSITE" id="PS51233">
    <property type="entry name" value="VWFD"/>
    <property type="match status" value="1"/>
</dbReference>
<feature type="chain" id="PRO_5013334228" evidence="7">
    <location>
        <begin position="16"/>
        <end position="1380"/>
    </location>
</feature>
<organism evidence="10 11">
    <name type="scientific">Chelonia mydas</name>
    <name type="common">Green sea-turtle</name>
    <name type="synonym">Chelonia agassizi</name>
    <dbReference type="NCBI Taxonomy" id="8469"/>
    <lineage>
        <taxon>Eukaryota</taxon>
        <taxon>Metazoa</taxon>
        <taxon>Chordata</taxon>
        <taxon>Craniata</taxon>
        <taxon>Vertebrata</taxon>
        <taxon>Euteleostomi</taxon>
        <taxon>Archelosauria</taxon>
        <taxon>Testudinata</taxon>
        <taxon>Testudines</taxon>
        <taxon>Cryptodira</taxon>
        <taxon>Durocryptodira</taxon>
        <taxon>Americhelydia</taxon>
        <taxon>Chelonioidea</taxon>
        <taxon>Cheloniidae</taxon>
        <taxon>Chelonia</taxon>
    </lineage>
</organism>
<dbReference type="Gene3D" id="2.20.80.10">
    <property type="entry name" value="Lipovitellin-phosvitin complex, chain A, domain 4"/>
    <property type="match status" value="1"/>
</dbReference>
<dbReference type="Gene3D" id="1.25.10.20">
    <property type="entry name" value="Vitellinogen, superhelical"/>
    <property type="match status" value="2"/>
</dbReference>
<dbReference type="SMART" id="SM01169">
    <property type="entry name" value="DUF1943"/>
    <property type="match status" value="1"/>
</dbReference>
<dbReference type="InterPro" id="IPR001747">
    <property type="entry name" value="Vitellogenin_N"/>
</dbReference>
<dbReference type="Pfam" id="PF09172">
    <property type="entry name" value="Vit_open_b-sht"/>
    <property type="match status" value="1"/>
</dbReference>
<evidence type="ECO:0000256" key="6">
    <source>
        <dbReference type="PROSITE-ProRule" id="PRU00557"/>
    </source>
</evidence>
<keyword evidence="11" id="KW-1185">Reference proteome</keyword>
<evidence type="ECO:0000256" key="2">
    <source>
        <dbReference type="ARBA" id="ARBA00022729"/>
    </source>
</evidence>
<dbReference type="InterPro" id="IPR037088">
    <property type="entry name" value="Vitellinogen_b-sht_shell_sf"/>
</dbReference>
<dbReference type="SMART" id="SM01170">
    <property type="entry name" value="DUF1944"/>
    <property type="match status" value="1"/>
</dbReference>
<name>M7BQ85_CHEMY</name>
<evidence type="ECO:0000256" key="1">
    <source>
        <dbReference type="ARBA" id="ARBA00022553"/>
    </source>
</evidence>
<dbReference type="PANTHER" id="PTHR23345:SF15">
    <property type="entry name" value="VITELLOGENIN 1-RELATED"/>
    <property type="match status" value="1"/>
</dbReference>
<sequence>MRDLILALTLTLVGSQHLNYEPGFKENKAYTYDYESVFLSGLPDRGLARAGIKVKCKVEISGIGPKLCLIRVYSLEAAEYNGIWPRDSFARSSKLTQAFSAQLRNPVKFEYSNGRVGNLMAPDSLSDDGLNFYRGLLNVLEFTLKKSQNTYNLQEAGIDGVCNTTYVIQENRRASQIYVTKSKDLNSCDERAQMFTGAAYTCQCPACREKNKYSRATTTYNYKIKSSHEEALIVQADVQEVHQFTPFNEVTGGDAVVEAWQKLVLSDVEKHSPEVPSTEFQKRGSLRYHFGSELLQLPFQLFKIKNLESQIVENLRYLVEHTHERVSSDAPRKFLQLVQLFRTANDDIYESVWKQFSSRPVYRRLILDIIPAISTQSAIRFLRHKIERKELSDLEGAQAVLVGFHLSTPTRDVIEEAVPLYDFAAEASGRAKEEEMVLALKAFGNVGHPAILKRIMKFMPGYAPGASDLPVRVQVSAVMALTNLAKRDPRKVQDITLELFLNHKINPQVRMIAAFVLLQTKPGLPVLVTLANAMLKEPSMQVASFIFTSLRALGTSTAPDLQVVMAIRILSPKLDRPGYRFSKVFRFSMFRESLMIGMAAQFLTLNNVGSIFPSIALSKFRAHFVGHIAEPLEVGLRAERLQEMLAKRHLPDSDSDSAFDVREVLKTLSDWKAQTTDKPLAAGYMKMFGQEIFFGALDKDSMQTLLQALYGPEEKIPSIKKFINHLQTGVGIQWSKALLSAEVRRIVPTCIGFPMETSLYHASFTNVAGSVQAQISPTPSSDFKLADLLNANIKVRSKLTLSMVKDMIFVMGTNTHLFQAGLEAHAKVNVNLPMNIAATVNIKDKTFKVEIPPCSQETDVITLRSKTYAVTRNLEDLAATKMTPVLLPEAVPDIMKLSFDSGSTSGESDKIRGRLSSEIISTGSIYSAGQSSQKKASSVRSMCFNASTFGVEFCAEIKSVNAAFIRKAPLYYLVGENAFKLTCKPVHTESSIEKIQVTIQAGAQAAAKMVRLVTFEDPETELASGKEAIQKMKKILDDPTVQTQEKHVPEMYRLVFKSHSPNFLGDVLPPGLTIVARAVRSDNKNQGYQATAYINSAAAKVDMQLVVVQLAETNWKACADSVVLPLKAQIGAEVMLGATCEVKEENFKTFDKVKYRCSFSKDCNLVIAQDCTAHPKFIIVTRKVDPRSYSREVYMSILVHQNIKIYRNETTVVVEAPDQGLANVTFDGSTLKVTVVSWMRGRTCGICGNNDGQKQNELLMPNHRLAHSCSAFVHSWVLVEETCAEGCKLQRRYVKLKGHPVIDGKESTCYSVDRILQCMRGCTPTEKTSVKVGFSCFPKDSAVSLSDWHRSSDRKYAAEDIVASVDADTDCSCTDDCSSS</sequence>
<dbReference type="Pfam" id="PF00094">
    <property type="entry name" value="VWD"/>
    <property type="match status" value="1"/>
</dbReference>
<feature type="domain" description="VWFD" evidence="9">
    <location>
        <begin position="1097"/>
        <end position="1284"/>
    </location>
</feature>
<dbReference type="GO" id="GO:0005319">
    <property type="term" value="F:lipid transporter activity"/>
    <property type="evidence" value="ECO:0007669"/>
    <property type="project" value="InterPro"/>
</dbReference>
<keyword evidence="3" id="KW-0758">Storage protein</keyword>
<keyword evidence="1" id="KW-0597">Phosphoprotein</keyword>
<dbReference type="InterPro" id="IPR015819">
    <property type="entry name" value="Lipid_transp_b-sht_shell"/>
</dbReference>
<dbReference type="InterPro" id="IPR015258">
    <property type="entry name" value="Vitellinogen_b-sht_shell"/>
</dbReference>
<dbReference type="GO" id="GO:0071391">
    <property type="term" value="P:cellular response to estrogen stimulus"/>
    <property type="evidence" value="ECO:0007669"/>
    <property type="project" value="TreeGrafter"/>
</dbReference>
<evidence type="ECO:0000256" key="7">
    <source>
        <dbReference type="SAM" id="SignalP"/>
    </source>
</evidence>
<evidence type="ECO:0000256" key="5">
    <source>
        <dbReference type="ARBA" id="ARBA00023180"/>
    </source>
</evidence>
<dbReference type="EMBL" id="KB550794">
    <property type="protein sequence ID" value="EMP30297.1"/>
    <property type="molecule type" value="Genomic_DNA"/>
</dbReference>
<accession>M7BQ85</accession>
<dbReference type="InterPro" id="IPR050733">
    <property type="entry name" value="Vitellogenin/Apolipophorin"/>
</dbReference>
<dbReference type="SMART" id="SM00216">
    <property type="entry name" value="VWD"/>
    <property type="match status" value="1"/>
</dbReference>